<keyword evidence="7" id="KW-1185">Reference proteome</keyword>
<feature type="domain" description="HTH hxlR-type" evidence="5">
    <location>
        <begin position="19"/>
        <end position="109"/>
    </location>
</feature>
<dbReference type="EMBL" id="BAAATD010000003">
    <property type="protein sequence ID" value="GAA2590659.1"/>
    <property type="molecule type" value="Genomic_DNA"/>
</dbReference>
<evidence type="ECO:0000256" key="3">
    <source>
        <dbReference type="ARBA" id="ARBA00023163"/>
    </source>
</evidence>
<dbReference type="Pfam" id="PF01638">
    <property type="entry name" value="HxlR"/>
    <property type="match status" value="1"/>
</dbReference>
<gene>
    <name evidence="6" type="ORF">GCM10010411_24480</name>
</gene>
<dbReference type="PANTHER" id="PTHR33204:SF18">
    <property type="entry name" value="TRANSCRIPTIONAL REGULATORY PROTEIN"/>
    <property type="match status" value="1"/>
</dbReference>
<dbReference type="Proteomes" id="UP001501509">
    <property type="component" value="Unassembled WGS sequence"/>
</dbReference>
<protein>
    <submittedName>
        <fullName evidence="6">Helix-turn-helix domain-containing protein</fullName>
    </submittedName>
</protein>
<sequence>MPGRLAGMALGKDYTSQDCSLARALEVVGERWTLLIVRDAFYGVRRFSDFRAHLDVPKAVLSDRLQKLVEAGVLDKQGHEYVMTSRGRGLWPVVHTLGRWGEQLHGSLQYRLFLHAACGTRIDSDGRCPSCTTLVAPDDVELRPGAGSERRDDPVSKLLREPHRMLEPIRP</sequence>
<evidence type="ECO:0000256" key="4">
    <source>
        <dbReference type="SAM" id="MobiDB-lite"/>
    </source>
</evidence>
<dbReference type="SUPFAM" id="SSF46785">
    <property type="entry name" value="Winged helix' DNA-binding domain"/>
    <property type="match status" value="1"/>
</dbReference>
<organism evidence="6 7">
    <name type="scientific">Actinomadura fulvescens</name>
    <dbReference type="NCBI Taxonomy" id="46160"/>
    <lineage>
        <taxon>Bacteria</taxon>
        <taxon>Bacillati</taxon>
        <taxon>Actinomycetota</taxon>
        <taxon>Actinomycetes</taxon>
        <taxon>Streptosporangiales</taxon>
        <taxon>Thermomonosporaceae</taxon>
        <taxon>Actinomadura</taxon>
    </lineage>
</organism>
<reference evidence="6 7" key="1">
    <citation type="journal article" date="2019" name="Int. J. Syst. Evol. Microbiol.">
        <title>The Global Catalogue of Microorganisms (GCM) 10K type strain sequencing project: providing services to taxonomists for standard genome sequencing and annotation.</title>
        <authorList>
            <consortium name="The Broad Institute Genomics Platform"/>
            <consortium name="The Broad Institute Genome Sequencing Center for Infectious Disease"/>
            <person name="Wu L."/>
            <person name="Ma J."/>
        </authorList>
    </citation>
    <scope>NUCLEOTIDE SEQUENCE [LARGE SCALE GENOMIC DNA]</scope>
    <source>
        <strain evidence="6 7">JCM 6833</strain>
    </source>
</reference>
<proteinExistence type="predicted"/>
<keyword evidence="3" id="KW-0804">Transcription</keyword>
<evidence type="ECO:0000313" key="7">
    <source>
        <dbReference type="Proteomes" id="UP001501509"/>
    </source>
</evidence>
<feature type="region of interest" description="Disordered" evidence="4">
    <location>
        <begin position="140"/>
        <end position="171"/>
    </location>
</feature>
<comment type="caution">
    <text evidence="6">The sequence shown here is derived from an EMBL/GenBank/DDBJ whole genome shotgun (WGS) entry which is preliminary data.</text>
</comment>
<dbReference type="PANTHER" id="PTHR33204">
    <property type="entry name" value="TRANSCRIPTIONAL REGULATOR, MARR FAMILY"/>
    <property type="match status" value="1"/>
</dbReference>
<dbReference type="InterPro" id="IPR036388">
    <property type="entry name" value="WH-like_DNA-bd_sf"/>
</dbReference>
<dbReference type="PROSITE" id="PS51118">
    <property type="entry name" value="HTH_HXLR"/>
    <property type="match status" value="1"/>
</dbReference>
<feature type="compositionally biased region" description="Basic and acidic residues" evidence="4">
    <location>
        <begin position="148"/>
        <end position="171"/>
    </location>
</feature>
<name>A0ABN3PLU6_9ACTN</name>
<dbReference type="InterPro" id="IPR002577">
    <property type="entry name" value="HTH_HxlR"/>
</dbReference>
<accession>A0ABN3PLU6</accession>
<evidence type="ECO:0000259" key="5">
    <source>
        <dbReference type="PROSITE" id="PS51118"/>
    </source>
</evidence>
<keyword evidence="2" id="KW-0238">DNA-binding</keyword>
<evidence type="ECO:0000313" key="6">
    <source>
        <dbReference type="EMBL" id="GAA2590659.1"/>
    </source>
</evidence>
<dbReference type="InterPro" id="IPR036390">
    <property type="entry name" value="WH_DNA-bd_sf"/>
</dbReference>
<evidence type="ECO:0000256" key="2">
    <source>
        <dbReference type="ARBA" id="ARBA00023125"/>
    </source>
</evidence>
<keyword evidence="1" id="KW-0805">Transcription regulation</keyword>
<evidence type="ECO:0000256" key="1">
    <source>
        <dbReference type="ARBA" id="ARBA00023015"/>
    </source>
</evidence>
<dbReference type="Gene3D" id="1.10.10.10">
    <property type="entry name" value="Winged helix-like DNA-binding domain superfamily/Winged helix DNA-binding domain"/>
    <property type="match status" value="1"/>
</dbReference>